<dbReference type="InterPro" id="IPR008414">
    <property type="entry name" value="HBL"/>
</dbReference>
<dbReference type="EMBL" id="RAVZ01000424">
    <property type="protein sequence ID" value="RKG73209.1"/>
    <property type="molecule type" value="Genomic_DNA"/>
</dbReference>
<dbReference type="Pfam" id="PF05791">
    <property type="entry name" value="Bacillus_HBL"/>
    <property type="match status" value="1"/>
</dbReference>
<evidence type="ECO:0000313" key="2">
    <source>
        <dbReference type="Proteomes" id="UP000268094"/>
    </source>
</evidence>
<name>A0A3A8HPJ1_9BACT</name>
<comment type="caution">
    <text evidence="1">The sequence shown here is derived from an EMBL/GenBank/DDBJ whole genome shotgun (WGS) entry which is preliminary data.</text>
</comment>
<dbReference type="CDD" id="cd21116">
    <property type="entry name" value="ClyA-like"/>
    <property type="match status" value="1"/>
</dbReference>
<evidence type="ECO:0000313" key="1">
    <source>
        <dbReference type="EMBL" id="RKG73209.1"/>
    </source>
</evidence>
<dbReference type="AlphaFoldDB" id="A0A3A8HPJ1"/>
<accession>A0A3A8HPJ1</accession>
<proteinExistence type="predicted"/>
<dbReference type="RefSeq" id="WP_120545259.1">
    <property type="nucleotide sequence ID" value="NZ_RAVZ01000424.1"/>
</dbReference>
<sequence>MREPSPEVFSPVRLTTALAGLGAAGTTLQMYAQALAQQPVVSMASVPSLATDLGRAQEVARACLGTVMPQALKLDAASLGFINQLMAMYPRLQHLAQLVDQGGSAGSQAALELSQGLDLLAQFLARQTDTVAVFVAEAHRLSTVTTEVSDALAADAVAAAGDAEIASLEAQINDTLAAIDQDCQTIAKGLSGTDKALVQLAIKMYNCEDSPVAAAKAFVGLIVNTANTSGDTIAAQHDVERQLQTLTTLYSELNPLLAEAAVAQTASQEAALMAQSTTRMQQAANDMGLSWAALIEGYASLSQALQQGTSLPPLAPVLEENKAGWQSLLDECTAWQQVGLFPVVLLQPTTGVAA</sequence>
<dbReference type="Gene3D" id="1.20.1170.10">
    <property type="match status" value="1"/>
</dbReference>
<dbReference type="GO" id="GO:0016020">
    <property type="term" value="C:membrane"/>
    <property type="evidence" value="ECO:0007669"/>
    <property type="project" value="InterPro"/>
</dbReference>
<protein>
    <submittedName>
        <fullName evidence="1">Uncharacterized protein</fullName>
    </submittedName>
</protein>
<dbReference type="Proteomes" id="UP000268094">
    <property type="component" value="Unassembled WGS sequence"/>
</dbReference>
<reference evidence="2" key="1">
    <citation type="submission" date="2018-09" db="EMBL/GenBank/DDBJ databases">
        <authorList>
            <person name="Livingstone P.G."/>
            <person name="Whitworth D.E."/>
        </authorList>
    </citation>
    <scope>NUCLEOTIDE SEQUENCE [LARGE SCALE GENOMIC DNA]</scope>
    <source>
        <strain evidence="2">CA054A</strain>
    </source>
</reference>
<organism evidence="1 2">
    <name type="scientific">Corallococcus terminator</name>
    <dbReference type="NCBI Taxonomy" id="2316733"/>
    <lineage>
        <taxon>Bacteria</taxon>
        <taxon>Pseudomonadati</taxon>
        <taxon>Myxococcota</taxon>
        <taxon>Myxococcia</taxon>
        <taxon>Myxococcales</taxon>
        <taxon>Cystobacterineae</taxon>
        <taxon>Myxococcaceae</taxon>
        <taxon>Corallococcus</taxon>
    </lineage>
</organism>
<dbReference type="SUPFAM" id="SSF58100">
    <property type="entry name" value="Bacterial hemolysins"/>
    <property type="match status" value="1"/>
</dbReference>
<keyword evidence="2" id="KW-1185">Reference proteome</keyword>
<gene>
    <name evidence="1" type="ORF">D7V88_36875</name>
</gene>
<dbReference type="OrthoDB" id="9827213at2"/>